<dbReference type="PANTHER" id="PTHR43322:SF5">
    <property type="entry name" value="1-DEOXY-D-XYLULOSE-5-PHOSPHATE SYNTHASE, CHLOROPLASTIC"/>
    <property type="match status" value="1"/>
</dbReference>
<comment type="subunit">
    <text evidence="3">Homodimer.</text>
</comment>
<organism evidence="8">
    <name type="scientific">Dissulfuribacter thermophilus</name>
    <dbReference type="NCBI Taxonomy" id="1156395"/>
    <lineage>
        <taxon>Bacteria</taxon>
        <taxon>Pseudomonadati</taxon>
        <taxon>Thermodesulfobacteriota</taxon>
        <taxon>Dissulfuribacteria</taxon>
        <taxon>Dissulfuribacterales</taxon>
        <taxon>Dissulfuribacteraceae</taxon>
        <taxon>Dissulfuribacter</taxon>
    </lineage>
</organism>
<evidence type="ECO:0000256" key="3">
    <source>
        <dbReference type="ARBA" id="ARBA00011738"/>
    </source>
</evidence>
<dbReference type="GO" id="GO:0019288">
    <property type="term" value="P:isopentenyl diphosphate biosynthetic process, methylerythritol 4-phosphate pathway"/>
    <property type="evidence" value="ECO:0007669"/>
    <property type="project" value="TreeGrafter"/>
</dbReference>
<dbReference type="GO" id="GO:0016114">
    <property type="term" value="P:terpenoid biosynthetic process"/>
    <property type="evidence" value="ECO:0007669"/>
    <property type="project" value="InterPro"/>
</dbReference>
<evidence type="ECO:0000256" key="6">
    <source>
        <dbReference type="ARBA" id="ARBA00022842"/>
    </source>
</evidence>
<evidence type="ECO:0000256" key="7">
    <source>
        <dbReference type="ARBA" id="ARBA00023052"/>
    </source>
</evidence>
<dbReference type="SUPFAM" id="SSF52518">
    <property type="entry name" value="Thiamin diphosphate-binding fold (THDP-binding)"/>
    <property type="match status" value="1"/>
</dbReference>
<proteinExistence type="predicted"/>
<accession>A0A7V2WSX4</accession>
<dbReference type="PROSITE" id="PS00801">
    <property type="entry name" value="TRANSKETOLASE_1"/>
    <property type="match status" value="1"/>
</dbReference>
<comment type="cofactor">
    <cofactor evidence="2">
        <name>thiamine diphosphate</name>
        <dbReference type="ChEBI" id="CHEBI:58937"/>
    </cofactor>
</comment>
<dbReference type="GO" id="GO:0046872">
    <property type="term" value="F:metal ion binding"/>
    <property type="evidence" value="ECO:0007669"/>
    <property type="project" value="UniProtKB-KW"/>
</dbReference>
<comment type="cofactor">
    <cofactor evidence="1">
        <name>Mg(2+)</name>
        <dbReference type="ChEBI" id="CHEBI:18420"/>
    </cofactor>
</comment>
<comment type="caution">
    <text evidence="8">The sequence shown here is derived from an EMBL/GenBank/DDBJ whole genome shotgun (WGS) entry which is preliminary data.</text>
</comment>
<keyword evidence="6" id="KW-0460">Magnesium</keyword>
<protein>
    <submittedName>
        <fullName evidence="8">1-deoxy-D-xylulose-5-phosphate synthase</fullName>
        <ecNumber evidence="8">2.2.1.7</ecNumber>
    </submittedName>
</protein>
<evidence type="ECO:0000256" key="1">
    <source>
        <dbReference type="ARBA" id="ARBA00001946"/>
    </source>
</evidence>
<evidence type="ECO:0000256" key="5">
    <source>
        <dbReference type="ARBA" id="ARBA00022723"/>
    </source>
</evidence>
<dbReference type="AlphaFoldDB" id="A0A7V2WSX4"/>
<name>A0A7V2WSX4_9BACT</name>
<evidence type="ECO:0000256" key="2">
    <source>
        <dbReference type="ARBA" id="ARBA00001964"/>
    </source>
</evidence>
<dbReference type="Pfam" id="PF13292">
    <property type="entry name" value="DXP_synthase_N"/>
    <property type="match status" value="1"/>
</dbReference>
<keyword evidence="7" id="KW-0786">Thiamine pyrophosphate</keyword>
<dbReference type="EC" id="2.2.1.7" evidence="8"/>
<dbReference type="GO" id="GO:0008661">
    <property type="term" value="F:1-deoxy-D-xylulose-5-phosphate synthase activity"/>
    <property type="evidence" value="ECO:0007669"/>
    <property type="project" value="UniProtKB-EC"/>
</dbReference>
<dbReference type="EMBL" id="DRND01000123">
    <property type="protein sequence ID" value="HFC46528.1"/>
    <property type="molecule type" value="Genomic_DNA"/>
</dbReference>
<dbReference type="Proteomes" id="UP000885797">
    <property type="component" value="Unassembled WGS sequence"/>
</dbReference>
<dbReference type="InterPro" id="IPR029061">
    <property type="entry name" value="THDP-binding"/>
</dbReference>
<feature type="non-terminal residue" evidence="8">
    <location>
        <position position="290"/>
    </location>
</feature>
<evidence type="ECO:0000256" key="4">
    <source>
        <dbReference type="ARBA" id="ARBA00022679"/>
    </source>
</evidence>
<dbReference type="InterPro" id="IPR049557">
    <property type="entry name" value="Transketolase_CS"/>
</dbReference>
<keyword evidence="5" id="KW-0479">Metal-binding</keyword>
<dbReference type="PANTHER" id="PTHR43322">
    <property type="entry name" value="1-D-DEOXYXYLULOSE 5-PHOSPHATE SYNTHASE-RELATED"/>
    <property type="match status" value="1"/>
</dbReference>
<evidence type="ECO:0000313" key="8">
    <source>
        <dbReference type="EMBL" id="HFC46528.1"/>
    </source>
</evidence>
<dbReference type="CDD" id="cd02007">
    <property type="entry name" value="TPP_DXS"/>
    <property type="match status" value="1"/>
</dbReference>
<dbReference type="GO" id="GO:0005829">
    <property type="term" value="C:cytosol"/>
    <property type="evidence" value="ECO:0007669"/>
    <property type="project" value="TreeGrafter"/>
</dbReference>
<keyword evidence="4 8" id="KW-0808">Transferase</keyword>
<reference evidence="8" key="1">
    <citation type="journal article" date="2020" name="mSystems">
        <title>Genome- and Community-Level Interaction Insights into Carbon Utilization and Element Cycling Functions of Hydrothermarchaeota in Hydrothermal Sediment.</title>
        <authorList>
            <person name="Zhou Z."/>
            <person name="Liu Y."/>
            <person name="Xu W."/>
            <person name="Pan J."/>
            <person name="Luo Z.H."/>
            <person name="Li M."/>
        </authorList>
    </citation>
    <scope>NUCLEOTIDE SEQUENCE [LARGE SCALE GENOMIC DNA]</scope>
    <source>
        <strain evidence="8">HyVt-503</strain>
    </source>
</reference>
<dbReference type="Gene3D" id="3.40.50.970">
    <property type="match status" value="1"/>
</dbReference>
<sequence>MLETIRSPRDLKNLNLKELITLSSEIREKIVDTVSKTGGHLAPSLGVVELTLAIHYVFDAPLDRIIWDVGHQAYAHKLVTGRYERFHTLRQFGGISGFPKRSESPYDTLDTGHSSTSISAGLGMSTGIELQGKNSKVVVVIGDGSMTAGLAFEGLNNAGHLKKDLIVILNDNEMSISPNVGALSSFLSRKLTGRLVRRFKGELESFLKRSEMGENIWAVLKRSEESLKSLFTPGMLFEALQFDYIGPIPGHNLEVLIETLKNIKDLEGPLLLHVITKKGKGYPPAERHPE</sequence>
<gene>
    <name evidence="8" type="ORF">ENJ63_01455</name>
</gene>
<dbReference type="InterPro" id="IPR005477">
    <property type="entry name" value="Dxylulose-5-P_synthase"/>
</dbReference>